<dbReference type="eggNOG" id="COG2336">
    <property type="taxonomic scope" value="Bacteria"/>
</dbReference>
<dbReference type="EMBL" id="CP000473">
    <property type="protein sequence ID" value="ABJ86788.1"/>
    <property type="molecule type" value="Genomic_DNA"/>
</dbReference>
<evidence type="ECO:0008006" key="2">
    <source>
        <dbReference type="Google" id="ProtNLM"/>
    </source>
</evidence>
<dbReference type="Gene3D" id="2.10.260.10">
    <property type="match status" value="1"/>
</dbReference>
<dbReference type="KEGG" id="sus:Acid_5843"/>
<proteinExistence type="predicted"/>
<dbReference type="OrthoDB" id="5422373at2"/>
<organism evidence="1">
    <name type="scientific">Solibacter usitatus (strain Ellin6076)</name>
    <dbReference type="NCBI Taxonomy" id="234267"/>
    <lineage>
        <taxon>Bacteria</taxon>
        <taxon>Pseudomonadati</taxon>
        <taxon>Acidobacteriota</taxon>
        <taxon>Terriglobia</taxon>
        <taxon>Bryobacterales</taxon>
        <taxon>Solibacteraceae</taxon>
        <taxon>Candidatus Solibacter</taxon>
    </lineage>
</organism>
<dbReference type="STRING" id="234267.Acid_5843"/>
<dbReference type="InterPro" id="IPR037914">
    <property type="entry name" value="SpoVT-AbrB_sf"/>
</dbReference>
<name>Q01U82_SOLUE</name>
<protein>
    <recommendedName>
        <fullName evidence="2">Transcriptional regulator/antitoxin, MazE</fullName>
    </recommendedName>
</protein>
<sequence length="76" mass="8539">MLKKLTKHGNSLALVIDRPILDLLKIDTETPLDISTDGTRLIVAPAAGPQARRKKFDAAQEWAHKRYGKTFERLAK</sequence>
<gene>
    <name evidence="1" type="ordered locus">Acid_5843</name>
</gene>
<dbReference type="InParanoid" id="Q01U82"/>
<evidence type="ECO:0000313" key="1">
    <source>
        <dbReference type="EMBL" id="ABJ86788.1"/>
    </source>
</evidence>
<dbReference type="SUPFAM" id="SSF89447">
    <property type="entry name" value="AbrB/MazE/MraZ-like"/>
    <property type="match status" value="1"/>
</dbReference>
<accession>Q01U82</accession>
<dbReference type="AlphaFoldDB" id="Q01U82"/>
<reference evidence="1" key="1">
    <citation type="submission" date="2006-10" db="EMBL/GenBank/DDBJ databases">
        <title>Complete sequence of Solibacter usitatus Ellin6076.</title>
        <authorList>
            <consortium name="US DOE Joint Genome Institute"/>
            <person name="Copeland A."/>
            <person name="Lucas S."/>
            <person name="Lapidus A."/>
            <person name="Barry K."/>
            <person name="Detter J.C."/>
            <person name="Glavina del Rio T."/>
            <person name="Hammon N."/>
            <person name="Israni S."/>
            <person name="Dalin E."/>
            <person name="Tice H."/>
            <person name="Pitluck S."/>
            <person name="Thompson L.S."/>
            <person name="Brettin T."/>
            <person name="Bruce D."/>
            <person name="Han C."/>
            <person name="Tapia R."/>
            <person name="Gilna P."/>
            <person name="Schmutz J."/>
            <person name="Larimer F."/>
            <person name="Land M."/>
            <person name="Hauser L."/>
            <person name="Kyrpides N."/>
            <person name="Mikhailova N."/>
            <person name="Janssen P.H."/>
            <person name="Kuske C.R."/>
            <person name="Richardson P."/>
        </authorList>
    </citation>
    <scope>NUCLEOTIDE SEQUENCE</scope>
    <source>
        <strain evidence="1">Ellin6076</strain>
    </source>
</reference>
<dbReference type="HOGENOM" id="CLU_195871_0_0_0"/>